<dbReference type="InParanoid" id="A0A7J8JS28"/>
<dbReference type="Proteomes" id="UP000550707">
    <property type="component" value="Unassembled WGS sequence"/>
</dbReference>
<gene>
    <name evidence="11" type="ORF">HJG59_003409</name>
</gene>
<dbReference type="AlphaFoldDB" id="A0A7J8JS28"/>
<comment type="subcellular location">
    <subcellularLocation>
        <location evidence="2">Secreted</location>
    </subcellularLocation>
</comment>
<dbReference type="InterPro" id="IPR031305">
    <property type="entry name" value="Casein_CS"/>
</dbReference>
<evidence type="ECO:0000256" key="8">
    <source>
        <dbReference type="ARBA" id="ARBA00022743"/>
    </source>
</evidence>
<accession>A0A7J8JS28</accession>
<protein>
    <recommendedName>
        <fullName evidence="4">Beta-casein</fullName>
    </recommendedName>
</protein>
<comment type="function">
    <text evidence="1">Important role in determination of the surface properties of the casein micelles.</text>
</comment>
<dbReference type="GO" id="GO:0005615">
    <property type="term" value="C:extracellular space"/>
    <property type="evidence" value="ECO:0007669"/>
    <property type="project" value="TreeGrafter"/>
</dbReference>
<evidence type="ECO:0000256" key="4">
    <source>
        <dbReference type="ARBA" id="ARBA00018977"/>
    </source>
</evidence>
<keyword evidence="12" id="KW-1185">Reference proteome</keyword>
<evidence type="ECO:0000256" key="1">
    <source>
        <dbReference type="ARBA" id="ARBA00002287"/>
    </source>
</evidence>
<reference evidence="11 12" key="1">
    <citation type="journal article" date="2020" name="Nature">
        <title>Six reference-quality genomes reveal evolution of bat adaptations.</title>
        <authorList>
            <person name="Jebb D."/>
            <person name="Huang Z."/>
            <person name="Pippel M."/>
            <person name="Hughes G.M."/>
            <person name="Lavrichenko K."/>
            <person name="Devanna P."/>
            <person name="Winkler S."/>
            <person name="Jermiin L.S."/>
            <person name="Skirmuntt E.C."/>
            <person name="Katzourakis A."/>
            <person name="Burkitt-Gray L."/>
            <person name="Ray D.A."/>
            <person name="Sullivan K.A.M."/>
            <person name="Roscito J.G."/>
            <person name="Kirilenko B.M."/>
            <person name="Davalos L.M."/>
            <person name="Corthals A.P."/>
            <person name="Power M.L."/>
            <person name="Jones G."/>
            <person name="Ransome R.D."/>
            <person name="Dechmann D.K.N."/>
            <person name="Locatelli A.G."/>
            <person name="Puechmaille S.J."/>
            <person name="Fedrigo O."/>
            <person name="Jarvis E.D."/>
            <person name="Hiller M."/>
            <person name="Vernes S.C."/>
            <person name="Myers E.W."/>
            <person name="Teeling E.C."/>
        </authorList>
    </citation>
    <scope>NUCLEOTIDE SEQUENCE [LARGE SCALE GENOMIC DNA]</scope>
    <source>
        <strain evidence="11">MMolMol1</strain>
        <tissue evidence="11">Muscle</tissue>
    </source>
</reference>
<keyword evidence="7 10" id="KW-0732">Signal</keyword>
<comment type="caution">
    <text evidence="11">The sequence shown here is derived from an EMBL/GenBank/DDBJ whole genome shotgun (WGS) entry which is preliminary data.</text>
</comment>
<keyword evidence="8" id="KW-0494">Milk protein</keyword>
<dbReference type="PANTHER" id="PTHR11500:SF0">
    <property type="entry name" value="BETA-CASEIN"/>
    <property type="match status" value="1"/>
</dbReference>
<feature type="signal peptide" evidence="10">
    <location>
        <begin position="1"/>
        <end position="15"/>
    </location>
</feature>
<dbReference type="InterPro" id="IPR016345">
    <property type="entry name" value="Casein_beta"/>
</dbReference>
<dbReference type="Pfam" id="PF00363">
    <property type="entry name" value="Casein"/>
    <property type="match status" value="2"/>
</dbReference>
<evidence type="ECO:0000313" key="12">
    <source>
        <dbReference type="Proteomes" id="UP000550707"/>
    </source>
</evidence>
<comment type="similarity">
    <text evidence="3">Belongs to the beta-casein family.</text>
</comment>
<feature type="region of interest" description="Disordered" evidence="9">
    <location>
        <begin position="41"/>
        <end position="74"/>
    </location>
</feature>
<keyword evidence="6" id="KW-0597">Phosphoprotein</keyword>
<feature type="compositionally biased region" description="Low complexity" evidence="9">
    <location>
        <begin position="63"/>
        <end position="72"/>
    </location>
</feature>
<keyword evidence="5" id="KW-0964">Secreted</keyword>
<evidence type="ECO:0000256" key="2">
    <source>
        <dbReference type="ARBA" id="ARBA00004613"/>
    </source>
</evidence>
<feature type="chain" id="PRO_5029807080" description="Beta-casein" evidence="10">
    <location>
        <begin position="16"/>
        <end position="460"/>
    </location>
</feature>
<dbReference type="PANTHER" id="PTHR11500">
    <property type="entry name" value="BETA CASEIN"/>
    <property type="match status" value="1"/>
</dbReference>
<evidence type="ECO:0000256" key="10">
    <source>
        <dbReference type="SAM" id="SignalP"/>
    </source>
</evidence>
<evidence type="ECO:0000256" key="3">
    <source>
        <dbReference type="ARBA" id="ARBA00008083"/>
    </source>
</evidence>
<dbReference type="EMBL" id="JACASF010000001">
    <property type="protein sequence ID" value="KAF6499636.1"/>
    <property type="molecule type" value="Genomic_DNA"/>
</dbReference>
<evidence type="ECO:0000313" key="11">
    <source>
        <dbReference type="EMBL" id="KAF6499636.1"/>
    </source>
</evidence>
<evidence type="ECO:0000256" key="9">
    <source>
        <dbReference type="SAM" id="MobiDB-lite"/>
    </source>
</evidence>
<proteinExistence type="inferred from homology"/>
<feature type="compositionally biased region" description="Basic and acidic residues" evidence="9">
    <location>
        <begin position="44"/>
        <end position="62"/>
    </location>
</feature>
<organism evidence="11 12">
    <name type="scientific">Molossus molossus</name>
    <name type="common">Pallas' mastiff bat</name>
    <name type="synonym">Vespertilio molossus</name>
    <dbReference type="NCBI Taxonomy" id="27622"/>
    <lineage>
        <taxon>Eukaryota</taxon>
        <taxon>Metazoa</taxon>
        <taxon>Chordata</taxon>
        <taxon>Craniata</taxon>
        <taxon>Vertebrata</taxon>
        <taxon>Euteleostomi</taxon>
        <taxon>Mammalia</taxon>
        <taxon>Eutheria</taxon>
        <taxon>Laurasiatheria</taxon>
        <taxon>Chiroptera</taxon>
        <taxon>Yangochiroptera</taxon>
        <taxon>Molossidae</taxon>
        <taxon>Molossus</taxon>
    </lineage>
</organism>
<evidence type="ECO:0000256" key="5">
    <source>
        <dbReference type="ARBA" id="ARBA00022525"/>
    </source>
</evidence>
<evidence type="ECO:0000256" key="7">
    <source>
        <dbReference type="ARBA" id="ARBA00022729"/>
    </source>
</evidence>
<dbReference type="InterPro" id="IPR001588">
    <property type="entry name" value="Casein"/>
</dbReference>
<dbReference type="PROSITE" id="PS00306">
    <property type="entry name" value="CASEIN_ALPHA_BETA"/>
    <property type="match status" value="2"/>
</dbReference>
<evidence type="ECO:0000256" key="6">
    <source>
        <dbReference type="ARBA" id="ARBA00022553"/>
    </source>
</evidence>
<sequence length="460" mass="51488">MKVLILACLVALALAGEKEQLSITSVTVEDIEGSEESIMHINKQKPETFENNKQQQKEDERQAQIQPIVQPQPLRPRYPEPISYPVLSQNILPLAQPAMVLPVLQPEVMGVPSTKETIFPKHKVMPLLKSPVVPIVQRQIPNLTDLRNAQLPLPVLQALMSQVPQTLVQTPTLPTQSLFSLSHPNALPFSQKVMTQLQRAMPVQTLLLYQEPLLDPTREFYPVTQPAGPGHNFQQDLGAMKVLILACLVALALAEEAVESISSSEEFIAHIIKPRPEKFEHEKQQGREDERQAQIQPIVQPQPLFYPYAEPIPYPVLPQNALPLAQPAMVLPVLQPEVMGVPSTKETIFPKHKVMPLLKSPVVPIMQRQIPNLTDLRNAQLPLPVLQALMSQVPQTLVQTPMLPTQSLFSLSEPQALPISQQVLTYPQGDITIQEPLLDYTWPFYPMTQPDAPVYTVQQV</sequence>
<name>A0A7J8JS28_MOLMO</name>